<dbReference type="OrthoDB" id="116519at2157"/>
<dbReference type="EMBL" id="FNPB01000008">
    <property type="protein sequence ID" value="SDY19643.1"/>
    <property type="molecule type" value="Genomic_DNA"/>
</dbReference>
<protein>
    <submittedName>
        <fullName evidence="7">Yip1 domain-containing protein</fullName>
    </submittedName>
</protein>
<sequence length="213" mass="21800">MLSALQRAVTQPATFFETESEDPSLGPPVVVVGLVAVAGILGSIPTVLAVNRALPAEAGLFAAIGFLFGSITAVIGPFVSWVIVATLLFIGAVLAGGDGAFRDLFALAGWGFAPRIVVPLVGGVVAFLLLSGTNFSDPQQARRLSQTATTGTLGLVSQGVNAVMFIWAGWMWTHAIASTQNLTTRTAGVVSGAVVLLQLLVNLGLSLLSASLV</sequence>
<accession>A0A1H3HVX2</accession>
<evidence type="ECO:0000313" key="8">
    <source>
        <dbReference type="Proteomes" id="UP000199170"/>
    </source>
</evidence>
<evidence type="ECO:0000256" key="5">
    <source>
        <dbReference type="SAM" id="Phobius"/>
    </source>
</evidence>
<dbReference type="RefSeq" id="WP_089767629.1">
    <property type="nucleotide sequence ID" value="NZ_FNPB01000008.1"/>
</dbReference>
<proteinExistence type="predicted"/>
<evidence type="ECO:0000313" key="7">
    <source>
        <dbReference type="EMBL" id="SDY19643.1"/>
    </source>
</evidence>
<comment type="subcellular location">
    <subcellularLocation>
        <location evidence="1">Membrane</location>
        <topology evidence="1">Multi-pass membrane protein</topology>
    </subcellularLocation>
</comment>
<dbReference type="AlphaFoldDB" id="A0A1H3HVX2"/>
<evidence type="ECO:0000256" key="4">
    <source>
        <dbReference type="ARBA" id="ARBA00023136"/>
    </source>
</evidence>
<dbReference type="Pfam" id="PF04893">
    <property type="entry name" value="Yip1"/>
    <property type="match status" value="1"/>
</dbReference>
<evidence type="ECO:0000256" key="2">
    <source>
        <dbReference type="ARBA" id="ARBA00022692"/>
    </source>
</evidence>
<feature type="transmembrane region" description="Helical" evidence="5">
    <location>
        <begin position="190"/>
        <end position="212"/>
    </location>
</feature>
<gene>
    <name evidence="7" type="ORF">SAMN04487946_10892</name>
</gene>
<keyword evidence="3 5" id="KW-1133">Transmembrane helix</keyword>
<evidence type="ECO:0000259" key="6">
    <source>
        <dbReference type="Pfam" id="PF04893"/>
    </source>
</evidence>
<evidence type="ECO:0000256" key="3">
    <source>
        <dbReference type="ARBA" id="ARBA00022989"/>
    </source>
</evidence>
<evidence type="ECO:0000256" key="1">
    <source>
        <dbReference type="ARBA" id="ARBA00004141"/>
    </source>
</evidence>
<feature type="domain" description="Yip1" evidence="6">
    <location>
        <begin position="9"/>
        <end position="201"/>
    </location>
</feature>
<feature type="transmembrane region" description="Helical" evidence="5">
    <location>
        <begin position="107"/>
        <end position="130"/>
    </location>
</feature>
<feature type="transmembrane region" description="Helical" evidence="5">
    <location>
        <begin position="62"/>
        <end position="95"/>
    </location>
</feature>
<keyword evidence="2 5" id="KW-0812">Transmembrane</keyword>
<dbReference type="InterPro" id="IPR006977">
    <property type="entry name" value="Yip1_dom"/>
</dbReference>
<feature type="transmembrane region" description="Helical" evidence="5">
    <location>
        <begin position="29"/>
        <end position="50"/>
    </location>
</feature>
<feature type="transmembrane region" description="Helical" evidence="5">
    <location>
        <begin position="151"/>
        <end position="170"/>
    </location>
</feature>
<keyword evidence="8" id="KW-1185">Reference proteome</keyword>
<dbReference type="Proteomes" id="UP000199170">
    <property type="component" value="Unassembled WGS sequence"/>
</dbReference>
<dbReference type="GO" id="GO:0016020">
    <property type="term" value="C:membrane"/>
    <property type="evidence" value="ECO:0007669"/>
    <property type="project" value="UniProtKB-SubCell"/>
</dbReference>
<reference evidence="8" key="1">
    <citation type="submission" date="2016-10" db="EMBL/GenBank/DDBJ databases">
        <authorList>
            <person name="Varghese N."/>
            <person name="Submissions S."/>
        </authorList>
    </citation>
    <scope>NUCLEOTIDE SEQUENCE [LARGE SCALE GENOMIC DNA]</scope>
    <source>
        <strain evidence="8">CGMCC 1.10118</strain>
    </source>
</reference>
<keyword evidence="4 5" id="KW-0472">Membrane</keyword>
<name>A0A1H3HVX2_9EURY</name>
<organism evidence="7 8">
    <name type="scientific">Halobellus clavatus</name>
    <dbReference type="NCBI Taxonomy" id="660517"/>
    <lineage>
        <taxon>Archaea</taxon>
        <taxon>Methanobacteriati</taxon>
        <taxon>Methanobacteriota</taxon>
        <taxon>Stenosarchaea group</taxon>
        <taxon>Halobacteria</taxon>
        <taxon>Halobacteriales</taxon>
        <taxon>Haloferacaceae</taxon>
        <taxon>Halobellus</taxon>
    </lineage>
</organism>